<comment type="catalytic activity">
    <reaction evidence="1">
        <text>S-ubiquitinyl-[E2 ubiquitin-conjugating enzyme]-L-cysteine + [acceptor protein]-L-lysine = [E2 ubiquitin-conjugating enzyme]-L-cysteine + N(6)-ubiquitinyl-[acceptor protein]-L-lysine.</text>
        <dbReference type="EC" id="2.3.2.27"/>
    </reaction>
</comment>
<accession>A0A8T0J0A1</accession>
<dbReference type="Pfam" id="PF13639">
    <property type="entry name" value="zf-RING_2"/>
    <property type="match status" value="1"/>
</dbReference>
<keyword evidence="5" id="KW-0926">Vacuole</keyword>
<evidence type="ECO:0000313" key="22">
    <source>
        <dbReference type="EMBL" id="KAG0588063.1"/>
    </source>
</evidence>
<dbReference type="EMBL" id="CM026422">
    <property type="protein sequence ID" value="KAG0588063.1"/>
    <property type="molecule type" value="Genomic_DNA"/>
</dbReference>
<evidence type="ECO:0000256" key="1">
    <source>
        <dbReference type="ARBA" id="ARBA00000900"/>
    </source>
</evidence>
<evidence type="ECO:0000313" key="23">
    <source>
        <dbReference type="Proteomes" id="UP000822688"/>
    </source>
</evidence>
<feature type="transmembrane region" description="Helical" evidence="20">
    <location>
        <begin position="183"/>
        <end position="207"/>
    </location>
</feature>
<evidence type="ECO:0000256" key="19">
    <source>
        <dbReference type="PROSITE-ProRule" id="PRU00175"/>
    </source>
</evidence>
<dbReference type="GO" id="GO:0061630">
    <property type="term" value="F:ubiquitin protein ligase activity"/>
    <property type="evidence" value="ECO:0007669"/>
    <property type="project" value="UniProtKB-EC"/>
</dbReference>
<evidence type="ECO:0000256" key="10">
    <source>
        <dbReference type="ARBA" id="ARBA00022771"/>
    </source>
</evidence>
<keyword evidence="16" id="KW-0325">Glycoprotein</keyword>
<protein>
    <recommendedName>
        <fullName evidence="3">RING-type E3 ubiquitin transferase</fullName>
        <ecNumber evidence="3">2.3.2.27</ecNumber>
    </recommendedName>
</protein>
<dbReference type="InterPro" id="IPR051653">
    <property type="entry name" value="E3_ligase_sorting_rcpt"/>
</dbReference>
<dbReference type="FunFam" id="3.30.40.10:FF:000388">
    <property type="entry name" value="Putative RING zinc finger domain superfamily protein"/>
    <property type="match status" value="1"/>
</dbReference>
<evidence type="ECO:0000256" key="20">
    <source>
        <dbReference type="SAM" id="Phobius"/>
    </source>
</evidence>
<dbReference type="InterPro" id="IPR001841">
    <property type="entry name" value="Znf_RING"/>
</dbReference>
<dbReference type="GO" id="GO:0015031">
    <property type="term" value="P:protein transport"/>
    <property type="evidence" value="ECO:0007669"/>
    <property type="project" value="UniProtKB-KW"/>
</dbReference>
<evidence type="ECO:0000256" key="6">
    <source>
        <dbReference type="ARBA" id="ARBA00022679"/>
    </source>
</evidence>
<dbReference type="GO" id="GO:0008270">
    <property type="term" value="F:zinc ion binding"/>
    <property type="evidence" value="ECO:0007669"/>
    <property type="project" value="UniProtKB-KW"/>
</dbReference>
<evidence type="ECO:0000256" key="7">
    <source>
        <dbReference type="ARBA" id="ARBA00022692"/>
    </source>
</evidence>
<keyword evidence="10 19" id="KW-0863">Zinc-finger</keyword>
<dbReference type="CDD" id="cd23118">
    <property type="entry name" value="RING-H2_SIS3"/>
    <property type="match status" value="1"/>
</dbReference>
<dbReference type="CDD" id="cd02123">
    <property type="entry name" value="PA_C_RZF_like"/>
    <property type="match status" value="1"/>
</dbReference>
<keyword evidence="9" id="KW-0732">Signal</keyword>
<keyword evidence="23" id="KW-1185">Reference proteome</keyword>
<proteinExistence type="predicted"/>
<keyword evidence="8" id="KW-0479">Metal-binding</keyword>
<dbReference type="InterPro" id="IPR046450">
    <property type="entry name" value="PA_dom_sf"/>
</dbReference>
<dbReference type="InterPro" id="IPR044744">
    <property type="entry name" value="ZNRF4/RNF13/RNF167_PA"/>
</dbReference>
<dbReference type="Gene3D" id="3.50.30.30">
    <property type="match status" value="1"/>
</dbReference>
<keyword evidence="11" id="KW-0862">Zinc</keyword>
<dbReference type="InterPro" id="IPR003137">
    <property type="entry name" value="PA_domain"/>
</dbReference>
<evidence type="ECO:0000256" key="3">
    <source>
        <dbReference type="ARBA" id="ARBA00012483"/>
    </source>
</evidence>
<sequence>MPSLVLESGLASRILSHREILMSLAGLCLVLLTLLLGRVNSAVILLSGTSESWSFPDLEASFAPGVPAAGIVGVLYASNPLDACSPLVNVSGPGKTLVPAFLLVERGICNFEVKVRNAQDAGFEAVIIYDNRDNHELVTMSGNPFNIHAYAVFVSKFSGEFLLKYAGDTGATCYIMPAFENTAWSVMAVSFISLLAVSSVFTTFFFIRQHRLRLLSARFLPREPPGMSVKDVNTIPSLVFKCIEDGKGTSETCAICLEDYVAGEKLRLLPCEHEFHLECIDQWLTTRKPFCPVCKRDAQAKADEPVATETTPLLAAVGRGLGGGSIRVGTTIASTHTSPLFTPTVGASPTDTPDTRIFSLSYPDGGEDLC</sequence>
<keyword evidence="14 20" id="KW-0472">Membrane</keyword>
<dbReference type="Gene3D" id="3.30.40.10">
    <property type="entry name" value="Zinc/RING finger domain, C3HC4 (zinc finger)"/>
    <property type="match status" value="1"/>
</dbReference>
<keyword evidence="12" id="KW-0653">Protein transport</keyword>
<dbReference type="GO" id="GO:0032586">
    <property type="term" value="C:protein storage vacuole membrane"/>
    <property type="evidence" value="ECO:0007669"/>
    <property type="project" value="UniProtKB-SubCell"/>
</dbReference>
<evidence type="ECO:0000256" key="9">
    <source>
        <dbReference type="ARBA" id="ARBA00022729"/>
    </source>
</evidence>
<dbReference type="SUPFAM" id="SSF52025">
    <property type="entry name" value="PA domain"/>
    <property type="match status" value="1"/>
</dbReference>
<comment type="pathway">
    <text evidence="2">Protein modification; protein ubiquitination.</text>
</comment>
<evidence type="ECO:0000256" key="11">
    <source>
        <dbReference type="ARBA" id="ARBA00022833"/>
    </source>
</evidence>
<keyword evidence="6" id="KW-0808">Transferase</keyword>
<evidence type="ECO:0000259" key="21">
    <source>
        <dbReference type="PROSITE" id="PS50089"/>
    </source>
</evidence>
<dbReference type="PANTHER" id="PTHR47168">
    <property type="entry name" value="RING ZINC FINGER DOMAIN SUPERFAMILY PROTEIN-RELATED"/>
    <property type="match status" value="1"/>
</dbReference>
<comment type="subcellular location">
    <subcellularLocation>
        <location evidence="17">Endomembrane system</location>
        <topology evidence="17">Single-pass type I membrane protein</topology>
    </subcellularLocation>
    <subcellularLocation>
        <location evidence="18">Protein storage vacuole membrane</location>
    </subcellularLocation>
</comment>
<dbReference type="PANTHER" id="PTHR47168:SF1">
    <property type="entry name" value="OS02G0798600 PROTEIN"/>
    <property type="match status" value="1"/>
</dbReference>
<evidence type="ECO:0000256" key="15">
    <source>
        <dbReference type="ARBA" id="ARBA00023157"/>
    </source>
</evidence>
<reference evidence="22" key="1">
    <citation type="submission" date="2020-06" db="EMBL/GenBank/DDBJ databases">
        <title>WGS assembly of Ceratodon purpureus strain R40.</title>
        <authorList>
            <person name="Carey S.B."/>
            <person name="Jenkins J."/>
            <person name="Shu S."/>
            <person name="Lovell J.T."/>
            <person name="Sreedasyam A."/>
            <person name="Maumus F."/>
            <person name="Tiley G.P."/>
            <person name="Fernandez-Pozo N."/>
            <person name="Barry K."/>
            <person name="Chen C."/>
            <person name="Wang M."/>
            <person name="Lipzen A."/>
            <person name="Daum C."/>
            <person name="Saski C.A."/>
            <person name="Payton A.C."/>
            <person name="Mcbreen J.C."/>
            <person name="Conrad R.E."/>
            <person name="Kollar L.M."/>
            <person name="Olsson S."/>
            <person name="Huttunen S."/>
            <person name="Landis J.B."/>
            <person name="Wickett N.J."/>
            <person name="Johnson M.G."/>
            <person name="Rensing S.A."/>
            <person name="Grimwood J."/>
            <person name="Schmutz J."/>
            <person name="Mcdaniel S.F."/>
        </authorList>
    </citation>
    <scope>NUCLEOTIDE SEQUENCE</scope>
    <source>
        <strain evidence="22">R40</strain>
    </source>
</reference>
<dbReference type="AlphaFoldDB" id="A0A8T0J0A1"/>
<name>A0A8T0J0A1_CERPU</name>
<dbReference type="FunFam" id="3.50.30.30:FF:000020">
    <property type="entry name" value="Receptor homology region transmembrane domain-and RING domain-containing protein 2"/>
    <property type="match status" value="1"/>
</dbReference>
<evidence type="ECO:0000256" key="8">
    <source>
        <dbReference type="ARBA" id="ARBA00022723"/>
    </source>
</evidence>
<dbReference type="PROSITE" id="PS50089">
    <property type="entry name" value="ZF_RING_2"/>
    <property type="match status" value="1"/>
</dbReference>
<evidence type="ECO:0000256" key="5">
    <source>
        <dbReference type="ARBA" id="ARBA00022554"/>
    </source>
</evidence>
<comment type="caution">
    <text evidence="22">The sequence shown here is derived from an EMBL/GenBank/DDBJ whole genome shotgun (WGS) entry which is preliminary data.</text>
</comment>
<evidence type="ECO:0000256" key="17">
    <source>
        <dbReference type="ARBA" id="ARBA00046288"/>
    </source>
</evidence>
<evidence type="ECO:0000256" key="13">
    <source>
        <dbReference type="ARBA" id="ARBA00022989"/>
    </source>
</evidence>
<dbReference type="EC" id="2.3.2.27" evidence="3"/>
<dbReference type="InterPro" id="IPR013083">
    <property type="entry name" value="Znf_RING/FYVE/PHD"/>
</dbReference>
<dbReference type="Pfam" id="PF02225">
    <property type="entry name" value="PA"/>
    <property type="match status" value="1"/>
</dbReference>
<evidence type="ECO:0000256" key="4">
    <source>
        <dbReference type="ARBA" id="ARBA00022448"/>
    </source>
</evidence>
<keyword evidence="7 20" id="KW-0812">Transmembrane</keyword>
<feature type="domain" description="RING-type" evidence="21">
    <location>
        <begin position="253"/>
        <end position="295"/>
    </location>
</feature>
<dbReference type="Proteomes" id="UP000822688">
    <property type="component" value="Chromosome 2"/>
</dbReference>
<evidence type="ECO:0000256" key="2">
    <source>
        <dbReference type="ARBA" id="ARBA00004906"/>
    </source>
</evidence>
<keyword evidence="4" id="KW-0813">Transport</keyword>
<evidence type="ECO:0000256" key="18">
    <source>
        <dbReference type="ARBA" id="ARBA00060484"/>
    </source>
</evidence>
<dbReference type="SUPFAM" id="SSF57850">
    <property type="entry name" value="RING/U-box"/>
    <property type="match status" value="1"/>
</dbReference>
<evidence type="ECO:0000256" key="14">
    <source>
        <dbReference type="ARBA" id="ARBA00023136"/>
    </source>
</evidence>
<evidence type="ECO:0000256" key="16">
    <source>
        <dbReference type="ARBA" id="ARBA00023180"/>
    </source>
</evidence>
<evidence type="ECO:0000256" key="12">
    <source>
        <dbReference type="ARBA" id="ARBA00022927"/>
    </source>
</evidence>
<gene>
    <name evidence="22" type="ORF">KC19_2G212900</name>
</gene>
<organism evidence="22 23">
    <name type="scientific">Ceratodon purpureus</name>
    <name type="common">Fire moss</name>
    <name type="synonym">Dicranum purpureum</name>
    <dbReference type="NCBI Taxonomy" id="3225"/>
    <lineage>
        <taxon>Eukaryota</taxon>
        <taxon>Viridiplantae</taxon>
        <taxon>Streptophyta</taxon>
        <taxon>Embryophyta</taxon>
        <taxon>Bryophyta</taxon>
        <taxon>Bryophytina</taxon>
        <taxon>Bryopsida</taxon>
        <taxon>Dicranidae</taxon>
        <taxon>Pseudoditrichales</taxon>
        <taxon>Ditrichaceae</taxon>
        <taxon>Ceratodon</taxon>
    </lineage>
</organism>
<dbReference type="SMART" id="SM00184">
    <property type="entry name" value="RING"/>
    <property type="match status" value="1"/>
</dbReference>
<keyword evidence="13 20" id="KW-1133">Transmembrane helix</keyword>
<keyword evidence="15" id="KW-1015">Disulfide bond</keyword>
<dbReference type="GO" id="GO:0012505">
    <property type="term" value="C:endomembrane system"/>
    <property type="evidence" value="ECO:0007669"/>
    <property type="project" value="UniProtKB-SubCell"/>
</dbReference>